<name>A0A1Q9CQJ2_SYMMI</name>
<gene>
    <name evidence="3" type="primary">ARIA</name>
    <name evidence="3" type="ORF">AK812_SmicGene33877</name>
</gene>
<dbReference type="PANTHER" id="PTHR24413">
    <property type="entry name" value="SPECKLE-TYPE POZ PROTEIN"/>
    <property type="match status" value="1"/>
</dbReference>
<dbReference type="InterPro" id="IPR000210">
    <property type="entry name" value="BTB/POZ_dom"/>
</dbReference>
<accession>A0A1Q9CQJ2</accession>
<dbReference type="EMBL" id="LSRX01000992">
    <property type="protein sequence ID" value="OLP85165.1"/>
    <property type="molecule type" value="Genomic_DNA"/>
</dbReference>
<dbReference type="AlphaFoldDB" id="A0A1Q9CQJ2"/>
<comment type="caution">
    <text evidence="3">The sequence shown here is derived from an EMBL/GenBank/DDBJ whole genome shotgun (WGS) entry which is preliminary data.</text>
</comment>
<dbReference type="InterPro" id="IPR011333">
    <property type="entry name" value="SKP1/BTB/POZ_sf"/>
</dbReference>
<dbReference type="PROSITE" id="PS50097">
    <property type="entry name" value="BTB"/>
    <property type="match status" value="1"/>
</dbReference>
<reference evidence="3 4" key="1">
    <citation type="submission" date="2016-02" db="EMBL/GenBank/DDBJ databases">
        <title>Genome analysis of coral dinoflagellate symbionts highlights evolutionary adaptations to a symbiotic lifestyle.</title>
        <authorList>
            <person name="Aranda M."/>
            <person name="Li Y."/>
            <person name="Liew Y.J."/>
            <person name="Baumgarten S."/>
            <person name="Simakov O."/>
            <person name="Wilson M."/>
            <person name="Piel J."/>
            <person name="Ashoor H."/>
            <person name="Bougouffa S."/>
            <person name="Bajic V.B."/>
            <person name="Ryu T."/>
            <person name="Ravasi T."/>
            <person name="Bayer T."/>
            <person name="Micklem G."/>
            <person name="Kim H."/>
            <person name="Bhak J."/>
            <person name="Lajeunesse T.C."/>
            <person name="Voolstra C.R."/>
        </authorList>
    </citation>
    <scope>NUCLEOTIDE SEQUENCE [LARGE SCALE GENOMIC DNA]</scope>
    <source>
        <strain evidence="3 4">CCMP2467</strain>
    </source>
</reference>
<dbReference type="CDD" id="cd18186">
    <property type="entry name" value="BTB_POZ_ZBTB_KLHL-like"/>
    <property type="match status" value="1"/>
</dbReference>
<organism evidence="3 4">
    <name type="scientific">Symbiodinium microadriaticum</name>
    <name type="common">Dinoflagellate</name>
    <name type="synonym">Zooxanthella microadriatica</name>
    <dbReference type="NCBI Taxonomy" id="2951"/>
    <lineage>
        <taxon>Eukaryota</taxon>
        <taxon>Sar</taxon>
        <taxon>Alveolata</taxon>
        <taxon>Dinophyceae</taxon>
        <taxon>Suessiales</taxon>
        <taxon>Symbiodiniaceae</taxon>
        <taxon>Symbiodinium</taxon>
    </lineage>
</organism>
<dbReference type="SMART" id="SM00225">
    <property type="entry name" value="BTB"/>
    <property type="match status" value="1"/>
</dbReference>
<dbReference type="Gene3D" id="3.30.710.10">
    <property type="entry name" value="Potassium Channel Kv1.1, Chain A"/>
    <property type="match status" value="1"/>
</dbReference>
<dbReference type="Pfam" id="PF00651">
    <property type="entry name" value="BTB"/>
    <property type="match status" value="1"/>
</dbReference>
<proteinExistence type="predicted"/>
<feature type="domain" description="BTB" evidence="2">
    <location>
        <begin position="602"/>
        <end position="685"/>
    </location>
</feature>
<evidence type="ECO:0000313" key="3">
    <source>
        <dbReference type="EMBL" id="OLP85165.1"/>
    </source>
</evidence>
<feature type="region of interest" description="Disordered" evidence="1">
    <location>
        <begin position="567"/>
        <end position="587"/>
    </location>
</feature>
<keyword evidence="4" id="KW-1185">Reference proteome</keyword>
<dbReference type="SUPFAM" id="SSF54695">
    <property type="entry name" value="POZ domain"/>
    <property type="match status" value="1"/>
</dbReference>
<evidence type="ECO:0000313" key="4">
    <source>
        <dbReference type="Proteomes" id="UP000186817"/>
    </source>
</evidence>
<sequence length="795" mass="88923">MPANARTQVKTFWDSAAELGAGMSLDRMPDLGTKYLAAFISASGDQEMHKKRKNPMEGHWRAAGGAQHTTAQELAVNLLLEEGQASSEIPFIAITYFGNRFENQFDFDFRSSQLHVQEAPEQPLANFGAPGLPQPSYIVTRRLQDLGFDRPTAFKAKRAKPAPDLPNRWVVASERGFEGDDGPSAARQQVLVKTSFSVAVDFEFAVWVSARLFYLPTETFAVHGSYRDSPQLQAVDFYQYPRNASFSYPDGDLNMTCTLGTGFADETMPRQRLNEDEYGEDEDGEDDDVDVDGYFAKNRGQRDFRDKARTQVKTFWDSAAELGAGMSLDRMPDLGTKPVSLTVKLPAQKHSGVDRLAEGLRELYKRGEFTDVALVKFAALRKAAEPFLDISLEGSQAYSDMLTKSSYWAASLDSTVRRIDLGRDGLVHWVAIDPEFQGPGSLSAMQVVERASQRDPLRKQQGEVRRQRSAGKVHSSAGWGLLQEGRCCRGGRGLSKSLLAAVLRRVDFACKVWKIANQPRYLSFGFEPMVFGAEDWGAWRDLYHAAVARMAMDEDFVETEKSTSGPLVQHLRGLSGPDPSADERRRRGDRVLAERLAPVAGVDLKGYLKERPRPFLFDPVCADRTFYAHRIVLAAESEVFKSGLASVSKELIDGRQEIRLAEISNPEAVKFMLDYMYQTDASVWEDYNPRTQEINKDVLRLAQTFRLPGLTERAMHWLAKDLTTGNVVEVLTICEDFGLSQLGERILEQLTQNKKALAEVANSPQIMKYPKLMQALLQQAAAVPEEPQPKKRAKK</sequence>
<evidence type="ECO:0000256" key="1">
    <source>
        <dbReference type="SAM" id="MobiDB-lite"/>
    </source>
</evidence>
<protein>
    <submittedName>
        <fullName evidence="3">ARM REPEAT PROTEIN INTERACTING WITH ABF2</fullName>
    </submittedName>
</protein>
<dbReference type="Proteomes" id="UP000186817">
    <property type="component" value="Unassembled WGS sequence"/>
</dbReference>
<evidence type="ECO:0000259" key="2">
    <source>
        <dbReference type="PROSITE" id="PS50097"/>
    </source>
</evidence>
<dbReference type="OrthoDB" id="6359816at2759"/>